<keyword evidence="1" id="KW-0732">Signal</keyword>
<protein>
    <submittedName>
        <fullName evidence="2">Uncharacterized protein</fullName>
    </submittedName>
</protein>
<name>A0A238JLI1_9RHOB</name>
<evidence type="ECO:0000313" key="2">
    <source>
        <dbReference type="EMBL" id="SMX31335.1"/>
    </source>
</evidence>
<dbReference type="OrthoDB" id="7426224at2"/>
<dbReference type="EMBL" id="FXYE01000001">
    <property type="protein sequence ID" value="SMX31335.1"/>
    <property type="molecule type" value="Genomic_DNA"/>
</dbReference>
<evidence type="ECO:0000313" key="3">
    <source>
        <dbReference type="Proteomes" id="UP000202922"/>
    </source>
</evidence>
<organism evidence="2 3">
    <name type="scientific">Actibacterium lipolyticum</name>
    <dbReference type="NCBI Taxonomy" id="1524263"/>
    <lineage>
        <taxon>Bacteria</taxon>
        <taxon>Pseudomonadati</taxon>
        <taxon>Pseudomonadota</taxon>
        <taxon>Alphaproteobacteria</taxon>
        <taxon>Rhodobacterales</taxon>
        <taxon>Roseobacteraceae</taxon>
        <taxon>Actibacterium</taxon>
    </lineage>
</organism>
<keyword evidence="3" id="KW-1185">Reference proteome</keyword>
<reference evidence="3" key="1">
    <citation type="submission" date="2017-05" db="EMBL/GenBank/DDBJ databases">
        <authorList>
            <person name="Rodrigo-Torres L."/>
            <person name="Arahal R. D."/>
            <person name="Lucena T."/>
        </authorList>
    </citation>
    <scope>NUCLEOTIDE SEQUENCE [LARGE SCALE GENOMIC DNA]</scope>
    <source>
        <strain evidence="3">CECT 8621</strain>
    </source>
</reference>
<evidence type="ECO:0000256" key="1">
    <source>
        <dbReference type="SAM" id="SignalP"/>
    </source>
</evidence>
<feature type="signal peptide" evidence="1">
    <location>
        <begin position="1"/>
        <end position="22"/>
    </location>
</feature>
<accession>A0A238JLI1</accession>
<dbReference type="AlphaFoldDB" id="A0A238JLI1"/>
<dbReference type="RefSeq" id="WP_093965652.1">
    <property type="nucleotide sequence ID" value="NZ_FXYE01000001.1"/>
</dbReference>
<sequence>MKQKFGLYLASCCALIGNMAQAGCPAGQEPFTSCQIDGRNTEIFVCFDDQVVTYSYGSVGGTPDLFLSEPVERVDYEPWSGVGKAISESVTFYNGDFAYDVGGGFDRPFSEEEMREPIRRFGWVEVTQSGEIAASLECIPETVSYGFGGGIHDIKVAAGQSWDSASFTWVSDSIVPPVTPLLLESHLYETVEDCLPASEFSLNGISMGDPLDTLGKLGSPETVTDPFGSGELIDRMVLVGANIDIFQDKVYGMSTTSPGWDTPAGLRVGLTRGEVIRILGRVPNGYTATSDRYYTHVCSDVRDAEDEWGILIEFGQDKRVGSISFVSPSY</sequence>
<proteinExistence type="predicted"/>
<dbReference type="Proteomes" id="UP000202922">
    <property type="component" value="Unassembled WGS sequence"/>
</dbReference>
<feature type="chain" id="PRO_5012647133" evidence="1">
    <location>
        <begin position="23"/>
        <end position="330"/>
    </location>
</feature>
<gene>
    <name evidence="2" type="ORF">COL8621_00395</name>
</gene>